<protein>
    <submittedName>
        <fullName evidence="3">DUF438 domain-containing protein</fullName>
    </submittedName>
</protein>
<evidence type="ECO:0000259" key="1">
    <source>
        <dbReference type="Pfam" id="PF01814"/>
    </source>
</evidence>
<dbReference type="InterPro" id="IPR012312">
    <property type="entry name" value="Hemerythrin-like"/>
</dbReference>
<dbReference type="PANTHER" id="PTHR39966">
    <property type="entry name" value="BLL2471 PROTEIN-RELATED"/>
    <property type="match status" value="1"/>
</dbReference>
<dbReference type="GO" id="GO:0005886">
    <property type="term" value="C:plasma membrane"/>
    <property type="evidence" value="ECO:0007669"/>
    <property type="project" value="TreeGrafter"/>
</dbReference>
<evidence type="ECO:0000313" key="4">
    <source>
        <dbReference type="Proteomes" id="UP000515981"/>
    </source>
</evidence>
<dbReference type="AlphaFoldDB" id="A0A7G9FVU9"/>
<feature type="domain" description="Hemerythrin-like" evidence="1">
    <location>
        <begin position="112"/>
        <end position="229"/>
    </location>
</feature>
<dbReference type="Proteomes" id="UP000515981">
    <property type="component" value="Chromosome"/>
</dbReference>
<proteinExistence type="predicted"/>
<dbReference type="EMBL" id="CP060633">
    <property type="protein sequence ID" value="QNM02681.1"/>
    <property type="molecule type" value="Genomic_DNA"/>
</dbReference>
<organism evidence="3 4">
    <name type="scientific">Simiaoa sunii</name>
    <dbReference type="NCBI Taxonomy" id="2763672"/>
    <lineage>
        <taxon>Bacteria</taxon>
        <taxon>Bacillati</taxon>
        <taxon>Bacillota</taxon>
        <taxon>Clostridia</taxon>
        <taxon>Lachnospirales</taxon>
        <taxon>Lachnospiraceae</taxon>
        <taxon>Simiaoa</taxon>
    </lineage>
</organism>
<sequence length="414" mass="47264">MKDQIKSYLQRLNHGEALENVQADFVRECKDVDPSAIMQAEQELLREGTSIEELQRLCDVHSALFHGSTTEEKTSNAEKTTAHFPDAQKLHAKDIQDQRLSAAAALIQISGHPLQTFTLENAALEKLIARARQALENNGITNELLDELRQIAIHYARKGDLLYPHLKVQYGISGPSAVMWTVDDEIRDELNALAKQKDQKETDAWKQRLKAVLSRMEEMIYKESNILFPNCALNFSEEEWYHIYRDAKDYAECFGIRGDSWEAAEAHLTDTASTADTMSAEHAFTGSETRIHLPSGSLTLSQLTAMLNTIPLEISFVDIDNINRYFNEGPKVFKRPGMALGREVFTCHPPKIEERVRRIIGEFRAGNLDQVPVWMDKDGRTFLVTYYAVRDKQEQYLGTLELVQDMEFAKEHFR</sequence>
<evidence type="ECO:0000313" key="3">
    <source>
        <dbReference type="EMBL" id="QNM02681.1"/>
    </source>
</evidence>
<dbReference type="Pfam" id="PF04282">
    <property type="entry name" value="DUF438"/>
    <property type="match status" value="1"/>
</dbReference>
<dbReference type="PANTHER" id="PTHR39966:SF3">
    <property type="entry name" value="DUF438 DOMAIN-CONTAINING PROTEIN"/>
    <property type="match status" value="1"/>
</dbReference>
<dbReference type="Pfam" id="PF13596">
    <property type="entry name" value="PAS_10"/>
    <property type="match status" value="1"/>
</dbReference>
<evidence type="ECO:0000259" key="2">
    <source>
        <dbReference type="Pfam" id="PF04282"/>
    </source>
</evidence>
<dbReference type="RefSeq" id="WP_118545949.1">
    <property type="nucleotide sequence ID" value="NZ_CP060633.1"/>
</dbReference>
<dbReference type="Pfam" id="PF01814">
    <property type="entry name" value="Hemerythrin"/>
    <property type="match status" value="1"/>
</dbReference>
<dbReference type="InterPro" id="IPR007380">
    <property type="entry name" value="DUF438"/>
</dbReference>
<accession>A0A7G9FVU9</accession>
<reference evidence="3 4" key="1">
    <citation type="submission" date="2020-08" db="EMBL/GenBank/DDBJ databases">
        <authorList>
            <person name="Liu C."/>
            <person name="Sun Q."/>
        </authorList>
    </citation>
    <scope>NUCLEOTIDE SEQUENCE [LARGE SCALE GENOMIC DNA]</scope>
    <source>
        <strain evidence="3 4">NSJ-8</strain>
    </source>
</reference>
<keyword evidence="4" id="KW-1185">Reference proteome</keyword>
<feature type="domain" description="DUF438" evidence="2">
    <location>
        <begin position="5"/>
        <end position="70"/>
    </location>
</feature>
<dbReference type="KEGG" id="ssun:H9Q77_00350"/>
<dbReference type="Gene3D" id="1.20.120.520">
    <property type="entry name" value="nmb1532 protein domain like"/>
    <property type="match status" value="1"/>
</dbReference>
<gene>
    <name evidence="3" type="ORF">H9Q77_00350</name>
</gene>
<name>A0A7G9FVU9_9FIRM</name>